<gene>
    <name evidence="2" type="ORF">SAMN04515654_12149</name>
</gene>
<organism evidence="2 3">
    <name type="scientific">Halanaerobium congolense</name>
    <dbReference type="NCBI Taxonomy" id="54121"/>
    <lineage>
        <taxon>Bacteria</taxon>
        <taxon>Bacillati</taxon>
        <taxon>Bacillota</taxon>
        <taxon>Clostridia</taxon>
        <taxon>Halanaerobiales</taxon>
        <taxon>Halanaerobiaceae</taxon>
        <taxon>Halanaerobium</taxon>
    </lineage>
</organism>
<evidence type="ECO:0000256" key="1">
    <source>
        <dbReference type="SAM" id="MobiDB-lite"/>
    </source>
</evidence>
<evidence type="ECO:0000313" key="2">
    <source>
        <dbReference type="EMBL" id="SDI96665.1"/>
    </source>
</evidence>
<proteinExistence type="predicted"/>
<dbReference type="Proteomes" id="UP000198945">
    <property type="component" value="Unassembled WGS sequence"/>
</dbReference>
<reference evidence="2 3" key="1">
    <citation type="submission" date="2016-10" db="EMBL/GenBank/DDBJ databases">
        <authorList>
            <person name="de Groot N.N."/>
        </authorList>
    </citation>
    <scope>NUCLEOTIDE SEQUENCE [LARGE SCALE GENOMIC DNA]</scope>
    <source>
        <strain evidence="2 3">WG7</strain>
    </source>
</reference>
<feature type="region of interest" description="Disordered" evidence="1">
    <location>
        <begin position="159"/>
        <end position="190"/>
    </location>
</feature>
<feature type="compositionally biased region" description="Basic and acidic residues" evidence="1">
    <location>
        <begin position="179"/>
        <end position="190"/>
    </location>
</feature>
<dbReference type="RefSeq" id="WP_089716425.1">
    <property type="nucleotide sequence ID" value="NZ_FNEH01000021.1"/>
</dbReference>
<accession>A0A1G8PWR3</accession>
<evidence type="ECO:0000313" key="3">
    <source>
        <dbReference type="Proteomes" id="UP000198945"/>
    </source>
</evidence>
<protein>
    <submittedName>
        <fullName evidence="2">Uncharacterized protein</fullName>
    </submittedName>
</protein>
<sequence length="329" mass="38355">MSLNCRYVKLATKFWTDEKIINLPHNVKLLNLYVLTSPHSNMAGYYRLPKAYIQADLQISKEELDKAFSKLLEEGLIKYCEKSSIVLVPNYYKYNPIQNKNQAKGAIKRTKELPKNSLVDDYKKAIELHADKYKNVLFKGLPEAFDKRLGNTETVTETVTEVSNIRSDSDEPTNDDSVDNSKKEKNGYEEPKFKRDSFAYRAASYLRKRILENNPRQPVPDENPNELEDWCIELDRLNRIGPIGADPTKDLSYSWEEIGKLIDYSQDDDFWKSNILSAGKLRDKITTLETQMSNRKSKNNQKVKVSNQRAENSDYKWKDFFIDFDKFKE</sequence>
<name>A0A1G8PWR3_9FIRM</name>
<dbReference type="AlphaFoldDB" id="A0A1G8PWR3"/>
<dbReference type="EMBL" id="FNEH01000021">
    <property type="protein sequence ID" value="SDI96665.1"/>
    <property type="molecule type" value="Genomic_DNA"/>
</dbReference>